<evidence type="ECO:0000256" key="1">
    <source>
        <dbReference type="SAM" id="Phobius"/>
    </source>
</evidence>
<proteinExistence type="predicted"/>
<dbReference type="Proteomes" id="UP001314635">
    <property type="component" value="Unassembled WGS sequence"/>
</dbReference>
<sequence>MYVVAVVLAVLSALFYAAGQHQLGSVGADVCSYGGLFCDKPHYMMTSALLAGLWGKFVSMR</sequence>
<name>A0ABS5G7T9_9BRAD</name>
<keyword evidence="1" id="KW-1133">Transmembrane helix</keyword>
<organism evidence="2 3">
    <name type="scientific">Bradyrhizobium denitrificans</name>
    <dbReference type="NCBI Taxonomy" id="2734912"/>
    <lineage>
        <taxon>Bacteria</taxon>
        <taxon>Pseudomonadati</taxon>
        <taxon>Pseudomonadota</taxon>
        <taxon>Alphaproteobacteria</taxon>
        <taxon>Hyphomicrobiales</taxon>
        <taxon>Nitrobacteraceae</taxon>
        <taxon>Bradyrhizobium</taxon>
    </lineage>
</organism>
<gene>
    <name evidence="2" type="ORF">JQ619_15690</name>
</gene>
<keyword evidence="1" id="KW-0472">Membrane</keyword>
<comment type="caution">
    <text evidence="2">The sequence shown here is derived from an EMBL/GenBank/DDBJ whole genome shotgun (WGS) entry which is preliminary data.</text>
</comment>
<dbReference type="EMBL" id="JAFCLK010000013">
    <property type="protein sequence ID" value="MBR1137216.1"/>
    <property type="molecule type" value="Genomic_DNA"/>
</dbReference>
<feature type="transmembrane region" description="Helical" evidence="1">
    <location>
        <begin position="43"/>
        <end position="59"/>
    </location>
</feature>
<protein>
    <submittedName>
        <fullName evidence="2">Uncharacterized protein</fullName>
    </submittedName>
</protein>
<keyword evidence="3" id="KW-1185">Reference proteome</keyword>
<keyword evidence="1" id="KW-0812">Transmembrane</keyword>
<evidence type="ECO:0000313" key="3">
    <source>
        <dbReference type="Proteomes" id="UP001314635"/>
    </source>
</evidence>
<reference evidence="3" key="1">
    <citation type="journal article" date="2021" name="ISME J.">
        <title>Evolutionary origin and ecological implication of a unique nif island in free-living Bradyrhizobium lineages.</title>
        <authorList>
            <person name="Tao J."/>
        </authorList>
    </citation>
    <scope>NUCLEOTIDE SEQUENCE [LARGE SCALE GENOMIC DNA]</scope>
    <source>
        <strain evidence="3">SZCCT0094</strain>
    </source>
</reference>
<evidence type="ECO:0000313" key="2">
    <source>
        <dbReference type="EMBL" id="MBR1137216.1"/>
    </source>
</evidence>
<accession>A0ABS5G7T9</accession>
<dbReference type="RefSeq" id="WP_172239982.1">
    <property type="nucleotide sequence ID" value="NZ_JABFDP010000024.1"/>
</dbReference>